<dbReference type="InterPro" id="IPR053361">
    <property type="entry name" value="Vulval_dev_neg_regulator"/>
</dbReference>
<dbReference type="EMBL" id="VSWD01000004">
    <property type="protein sequence ID" value="KAK3104716.1"/>
    <property type="molecule type" value="Genomic_DNA"/>
</dbReference>
<sequence>MVFRLNSEFGRIADPPDRFTLWRYEHPGVPVHREDLRTNCGGAENQWIKNRGKCGYCGDPYTGPRKHEFGGKYFSTTISRNYSQNSVIYITAETPSKLRGWFEFSLYKGENRDDYLHNLNLMEYKLKVPIIDKHRVPVTRSGVHVIPLELPRNVTCQNCFIQWKLHTDSLWGCRSFTDPSSCCVGCGDIQEEMYGCIDISISPTENTDSQTISNDDRLMYKNWWCSQCQGHGCDRSMCYNENDRGRHRRQAKTCQGAAPYANLAGITEWCNANCNNGIYSYCPPTHCQCTESTTTTTSTTSTTTTPPTTTPSITAPGIVRVLGNRGCEYCKNKNDDTCKDWYCFGYEGADTLFEGDPDRVMITLGIQTKCSLCKKINDTDCSNLPECLLTEPLSDGSDGPVTDDSPPVSTSLQMERVQTSGNSVSLPNPADTTCKATGDFAGLAGWDKWCEKNCDHTVTDACYSAQLPSLCLCEETKLDVQRVSTEVCVANGPWAGSPAMDDWCATNCALNNCPASHCICSTVETTTTSTTTSATSTSSMTTPTSTTTPTTTTATTTTPTTTTPTTTTPSTTTPILTTTTTIQTTTTASLGADVYSLNAMNGVLCDICNNNQSVYSQCSQTFCDSYNPTHVLTYSPELFCGTPGKDSLFCEPTPMVQEYILSATCAACIYLSPNQDCTSYCNA</sequence>
<dbReference type="AlphaFoldDB" id="A0AA88YSH7"/>
<dbReference type="PANTHER" id="PTHR48233">
    <property type="entry name" value="MUCIN 4B, ISOFORM B-RELATED"/>
    <property type="match status" value="1"/>
</dbReference>
<dbReference type="PANTHER" id="PTHR48233:SF4">
    <property type="entry name" value="MUCIN 4B, ISOFORM B-RELATED"/>
    <property type="match status" value="1"/>
</dbReference>
<name>A0AA88YSH7_PINIB</name>
<evidence type="ECO:0000313" key="3">
    <source>
        <dbReference type="Proteomes" id="UP001186944"/>
    </source>
</evidence>
<feature type="region of interest" description="Disordered" evidence="1">
    <location>
        <begin position="293"/>
        <end position="313"/>
    </location>
</feature>
<comment type="caution">
    <text evidence="2">The sequence shown here is derived from an EMBL/GenBank/DDBJ whole genome shotgun (WGS) entry which is preliminary data.</text>
</comment>
<reference evidence="2" key="1">
    <citation type="submission" date="2019-08" db="EMBL/GenBank/DDBJ databases">
        <title>The improved chromosome-level genome for the pearl oyster Pinctada fucata martensii using PacBio sequencing and Hi-C.</title>
        <authorList>
            <person name="Zheng Z."/>
        </authorList>
    </citation>
    <scope>NUCLEOTIDE SEQUENCE</scope>
    <source>
        <strain evidence="2">ZZ-2019</strain>
        <tissue evidence="2">Adductor muscle</tissue>
    </source>
</reference>
<feature type="region of interest" description="Disordered" evidence="1">
    <location>
        <begin position="530"/>
        <end position="574"/>
    </location>
</feature>
<evidence type="ECO:0000256" key="1">
    <source>
        <dbReference type="SAM" id="MobiDB-lite"/>
    </source>
</evidence>
<protein>
    <recommendedName>
        <fullName evidence="4">Chitin-binding type-4 domain-containing protein</fullName>
    </recommendedName>
</protein>
<dbReference type="Proteomes" id="UP001186944">
    <property type="component" value="Unassembled WGS sequence"/>
</dbReference>
<keyword evidence="3" id="KW-1185">Reference proteome</keyword>
<feature type="compositionally biased region" description="Low complexity" evidence="1">
    <location>
        <begin position="293"/>
        <end position="312"/>
    </location>
</feature>
<evidence type="ECO:0000313" key="2">
    <source>
        <dbReference type="EMBL" id="KAK3104716.1"/>
    </source>
</evidence>
<proteinExistence type="predicted"/>
<evidence type="ECO:0008006" key="4">
    <source>
        <dbReference type="Google" id="ProtNLM"/>
    </source>
</evidence>
<accession>A0AA88YSH7</accession>
<gene>
    <name evidence="2" type="ORF">FSP39_008492</name>
</gene>
<organism evidence="2 3">
    <name type="scientific">Pinctada imbricata</name>
    <name type="common">Atlantic pearl-oyster</name>
    <name type="synonym">Pinctada martensii</name>
    <dbReference type="NCBI Taxonomy" id="66713"/>
    <lineage>
        <taxon>Eukaryota</taxon>
        <taxon>Metazoa</taxon>
        <taxon>Spiralia</taxon>
        <taxon>Lophotrochozoa</taxon>
        <taxon>Mollusca</taxon>
        <taxon>Bivalvia</taxon>
        <taxon>Autobranchia</taxon>
        <taxon>Pteriomorphia</taxon>
        <taxon>Pterioida</taxon>
        <taxon>Pterioidea</taxon>
        <taxon>Pteriidae</taxon>
        <taxon>Pinctada</taxon>
    </lineage>
</organism>